<dbReference type="CDD" id="cd02136">
    <property type="entry name" value="PnbA_NfnB-like"/>
    <property type="match status" value="1"/>
</dbReference>
<comment type="caution">
    <text evidence="5">The sequence shown here is derived from an EMBL/GenBank/DDBJ whole genome shotgun (WGS) entry which is preliminary data.</text>
</comment>
<keyword evidence="1" id="KW-0285">Flavoprotein</keyword>
<dbReference type="InterPro" id="IPR029479">
    <property type="entry name" value="Nitroreductase"/>
</dbReference>
<sequence>MSNSNPNCAAFSLLVRERRSQRAFLPQPVAAPVLAEVFDLAGRAPSNCNTQPWVVHVASGASLERLREVLPERFARGELSLDYPYEGKYAGVYRERQFAAAHALYAAAGIAREDRAGRDAQFMRNFCFFDAPHVAFLFMPEDFGLREAADVGMYAQNLLLALAAHGLGACPQTSLGFLADAVRECLDIEADLKLLFGISFGYPDPDAPVNACVTARDDVVSFHG</sequence>
<feature type="domain" description="Nitroreductase" evidence="4">
    <location>
        <begin position="15"/>
        <end position="202"/>
    </location>
</feature>
<evidence type="ECO:0000256" key="3">
    <source>
        <dbReference type="ARBA" id="ARBA00023002"/>
    </source>
</evidence>
<evidence type="ECO:0000256" key="1">
    <source>
        <dbReference type="ARBA" id="ARBA00022630"/>
    </source>
</evidence>
<evidence type="ECO:0000313" key="5">
    <source>
        <dbReference type="EMBL" id="TGD75144.1"/>
    </source>
</evidence>
<organism evidence="5 6">
    <name type="scientific">Mangrovimicrobium sediminis</name>
    <dbReference type="NCBI Taxonomy" id="2562682"/>
    <lineage>
        <taxon>Bacteria</taxon>
        <taxon>Pseudomonadati</taxon>
        <taxon>Pseudomonadota</taxon>
        <taxon>Gammaproteobacteria</taxon>
        <taxon>Cellvibrionales</taxon>
        <taxon>Halieaceae</taxon>
        <taxon>Mangrovimicrobium</taxon>
    </lineage>
</organism>
<evidence type="ECO:0000259" key="4">
    <source>
        <dbReference type="Pfam" id="PF00881"/>
    </source>
</evidence>
<dbReference type="Proteomes" id="UP000298050">
    <property type="component" value="Unassembled WGS sequence"/>
</dbReference>
<reference evidence="5 6" key="1">
    <citation type="submission" date="2019-04" db="EMBL/GenBank/DDBJ databases">
        <title>Taxonomy of novel Haliea sp. from mangrove soil of West Coast of India.</title>
        <authorList>
            <person name="Verma A."/>
            <person name="Kumar P."/>
            <person name="Krishnamurthi S."/>
        </authorList>
    </citation>
    <scope>NUCLEOTIDE SEQUENCE [LARGE SCALE GENOMIC DNA]</scope>
    <source>
        <strain evidence="5 6">SAOS-164</strain>
    </source>
</reference>
<dbReference type="InterPro" id="IPR000415">
    <property type="entry name" value="Nitroreductase-like"/>
</dbReference>
<dbReference type="AlphaFoldDB" id="A0A4Z0M6L8"/>
<keyword evidence="6" id="KW-1185">Reference proteome</keyword>
<dbReference type="SUPFAM" id="SSF55469">
    <property type="entry name" value="FMN-dependent nitroreductase-like"/>
    <property type="match status" value="1"/>
</dbReference>
<protein>
    <submittedName>
        <fullName evidence="5">Nitroreductase</fullName>
    </submittedName>
</protein>
<dbReference type="GO" id="GO:0016491">
    <property type="term" value="F:oxidoreductase activity"/>
    <property type="evidence" value="ECO:0007669"/>
    <property type="project" value="UniProtKB-KW"/>
</dbReference>
<dbReference type="OrthoDB" id="9802510at2"/>
<accession>A0A4Z0M6L8</accession>
<dbReference type="Pfam" id="PF00881">
    <property type="entry name" value="Nitroreductase"/>
    <property type="match status" value="1"/>
</dbReference>
<evidence type="ECO:0000313" key="6">
    <source>
        <dbReference type="Proteomes" id="UP000298050"/>
    </source>
</evidence>
<dbReference type="RefSeq" id="WP_135441285.1">
    <property type="nucleotide sequence ID" value="NZ_SRLE01000004.1"/>
</dbReference>
<dbReference type="PANTHER" id="PTHR23026:SF90">
    <property type="entry name" value="IODOTYROSINE DEIODINASE 1"/>
    <property type="match status" value="1"/>
</dbReference>
<gene>
    <name evidence="5" type="ORF">E4634_03840</name>
</gene>
<name>A0A4Z0M6L8_9GAMM</name>
<dbReference type="Gene3D" id="3.40.109.10">
    <property type="entry name" value="NADH Oxidase"/>
    <property type="match status" value="1"/>
</dbReference>
<keyword evidence="2" id="KW-0288">FMN</keyword>
<keyword evidence="3" id="KW-0560">Oxidoreductase</keyword>
<evidence type="ECO:0000256" key="2">
    <source>
        <dbReference type="ARBA" id="ARBA00022643"/>
    </source>
</evidence>
<dbReference type="EMBL" id="SRLE01000004">
    <property type="protein sequence ID" value="TGD75144.1"/>
    <property type="molecule type" value="Genomic_DNA"/>
</dbReference>
<dbReference type="PANTHER" id="PTHR23026">
    <property type="entry name" value="NADPH NITROREDUCTASE"/>
    <property type="match status" value="1"/>
</dbReference>
<dbReference type="InterPro" id="IPR050627">
    <property type="entry name" value="Nitroreductase/BluB"/>
</dbReference>
<proteinExistence type="predicted"/>